<comment type="caution">
    <text evidence="1">The sequence shown here is derived from an EMBL/GenBank/DDBJ whole genome shotgun (WGS) entry which is preliminary data.</text>
</comment>
<dbReference type="Proteomes" id="UP001321473">
    <property type="component" value="Unassembled WGS sequence"/>
</dbReference>
<keyword evidence="2" id="KW-1185">Reference proteome</keyword>
<accession>A0AAQ4EDS0</accession>
<name>A0AAQ4EDS0_AMBAM</name>
<reference evidence="1 2" key="1">
    <citation type="journal article" date="2023" name="Arcadia Sci">
        <title>De novo assembly of a long-read Amblyomma americanum tick genome.</title>
        <authorList>
            <person name="Chou S."/>
            <person name="Poskanzer K.E."/>
            <person name="Rollins M."/>
            <person name="Thuy-Boun P.S."/>
        </authorList>
    </citation>
    <scope>NUCLEOTIDE SEQUENCE [LARGE SCALE GENOMIC DNA]</scope>
    <source>
        <strain evidence="1">F_SG_1</strain>
        <tissue evidence="1">Salivary glands</tissue>
    </source>
</reference>
<proteinExistence type="predicted"/>
<gene>
    <name evidence="1" type="ORF">V5799_024033</name>
</gene>
<evidence type="ECO:0000313" key="2">
    <source>
        <dbReference type="Proteomes" id="UP001321473"/>
    </source>
</evidence>
<sequence>MTDESSSTGYGYTVCTIGHSGYSVAMFPIKEELCDYILFTHVYPSNDTLVSASGNVSYDTFIKVATKHRGGTRTMFGLSHSPHMLSSQLAQDGDGGTTARRFLLIADKVFNQTGLSAVGVMGLVRKAADFTKEMRLISWFKEHVFDFLVSGLKGEQEVEVVLSSTLVFVAYQMNEPVVKPVRFGERCVRNYLQSMEAYCLQKLLNEEEDADSVTAVAFNGDTLFSFETPKTVENKMRRFVFALDDKVYRRVGWAFFDLAFEIYNEALCPVKSNTSNKFSRVAVAKPILEENRKRKFD</sequence>
<protein>
    <submittedName>
        <fullName evidence="1">Uncharacterized protein</fullName>
    </submittedName>
</protein>
<dbReference type="AlphaFoldDB" id="A0AAQ4EDS0"/>
<evidence type="ECO:0000313" key="1">
    <source>
        <dbReference type="EMBL" id="KAK8772723.1"/>
    </source>
</evidence>
<dbReference type="EMBL" id="JARKHS020017929">
    <property type="protein sequence ID" value="KAK8772723.1"/>
    <property type="molecule type" value="Genomic_DNA"/>
</dbReference>
<organism evidence="1 2">
    <name type="scientific">Amblyomma americanum</name>
    <name type="common">Lone star tick</name>
    <dbReference type="NCBI Taxonomy" id="6943"/>
    <lineage>
        <taxon>Eukaryota</taxon>
        <taxon>Metazoa</taxon>
        <taxon>Ecdysozoa</taxon>
        <taxon>Arthropoda</taxon>
        <taxon>Chelicerata</taxon>
        <taxon>Arachnida</taxon>
        <taxon>Acari</taxon>
        <taxon>Parasitiformes</taxon>
        <taxon>Ixodida</taxon>
        <taxon>Ixodoidea</taxon>
        <taxon>Ixodidae</taxon>
        <taxon>Amblyomminae</taxon>
        <taxon>Amblyomma</taxon>
    </lineage>
</organism>